<dbReference type="InterPro" id="IPR006626">
    <property type="entry name" value="PbH1"/>
</dbReference>
<organism evidence="13 14">
    <name type="scientific">Mucuna pruriens</name>
    <name type="common">Velvet bean</name>
    <name type="synonym">Dolichos pruriens</name>
    <dbReference type="NCBI Taxonomy" id="157652"/>
    <lineage>
        <taxon>Eukaryota</taxon>
        <taxon>Viridiplantae</taxon>
        <taxon>Streptophyta</taxon>
        <taxon>Embryophyta</taxon>
        <taxon>Tracheophyta</taxon>
        <taxon>Spermatophyta</taxon>
        <taxon>Magnoliopsida</taxon>
        <taxon>eudicotyledons</taxon>
        <taxon>Gunneridae</taxon>
        <taxon>Pentapetalae</taxon>
        <taxon>rosids</taxon>
        <taxon>fabids</taxon>
        <taxon>Fabales</taxon>
        <taxon>Fabaceae</taxon>
        <taxon>Papilionoideae</taxon>
        <taxon>50 kb inversion clade</taxon>
        <taxon>NPAAA clade</taxon>
        <taxon>indigoferoid/millettioid clade</taxon>
        <taxon>Phaseoleae</taxon>
        <taxon>Mucuna</taxon>
    </lineage>
</organism>
<feature type="non-terminal residue" evidence="13">
    <location>
        <position position="1"/>
    </location>
</feature>
<keyword evidence="7 12" id="KW-0378">Hydrolase</keyword>
<dbReference type="InterPro" id="IPR000743">
    <property type="entry name" value="Glyco_hydro_28"/>
</dbReference>
<evidence type="ECO:0000256" key="1">
    <source>
        <dbReference type="ARBA" id="ARBA00004191"/>
    </source>
</evidence>
<evidence type="ECO:0000256" key="4">
    <source>
        <dbReference type="ARBA" id="ARBA00022512"/>
    </source>
</evidence>
<keyword evidence="14" id="KW-1185">Reference proteome</keyword>
<dbReference type="Gene3D" id="2.160.20.10">
    <property type="entry name" value="Single-stranded right-handed beta-helix, Pectin lyase-like"/>
    <property type="match status" value="1"/>
</dbReference>
<evidence type="ECO:0000256" key="11">
    <source>
        <dbReference type="PROSITE-ProRule" id="PRU10052"/>
    </source>
</evidence>
<protein>
    <recommendedName>
        <fullName evidence="3">endo-polygalacturonase</fullName>
        <ecNumber evidence="3">3.2.1.15</ecNumber>
    </recommendedName>
</protein>
<dbReference type="GO" id="GO:0004650">
    <property type="term" value="F:polygalacturonase activity"/>
    <property type="evidence" value="ECO:0007669"/>
    <property type="project" value="UniProtKB-EC"/>
</dbReference>
<comment type="caution">
    <text evidence="13">The sequence shown here is derived from an EMBL/GenBank/DDBJ whole genome shotgun (WGS) entry which is preliminary data.</text>
</comment>
<comment type="similarity">
    <text evidence="2 12">Belongs to the glycosyl hydrolase 28 family.</text>
</comment>
<evidence type="ECO:0000313" key="13">
    <source>
        <dbReference type="EMBL" id="RDX92652.1"/>
    </source>
</evidence>
<dbReference type="PANTHER" id="PTHR31375">
    <property type="match status" value="1"/>
</dbReference>
<dbReference type="AlphaFoldDB" id="A0A371GQ15"/>
<gene>
    <name evidence="13" type="ORF">CR513_25182</name>
</gene>
<evidence type="ECO:0000256" key="2">
    <source>
        <dbReference type="ARBA" id="ARBA00008834"/>
    </source>
</evidence>
<dbReference type="STRING" id="157652.A0A371GQ15"/>
<dbReference type="GO" id="GO:0009901">
    <property type="term" value="P:anther dehiscence"/>
    <property type="evidence" value="ECO:0007669"/>
    <property type="project" value="UniProtKB-ARBA"/>
</dbReference>
<dbReference type="InterPro" id="IPR011050">
    <property type="entry name" value="Pectin_lyase_fold/virulence"/>
</dbReference>
<keyword evidence="8 12" id="KW-0326">Glycosidase</keyword>
<evidence type="ECO:0000256" key="10">
    <source>
        <dbReference type="ARBA" id="ARBA00034074"/>
    </source>
</evidence>
<dbReference type="GO" id="GO:0010047">
    <property type="term" value="P:fruit dehiscence"/>
    <property type="evidence" value="ECO:0007669"/>
    <property type="project" value="UniProtKB-ARBA"/>
</dbReference>
<evidence type="ECO:0000256" key="12">
    <source>
        <dbReference type="RuleBase" id="RU361169"/>
    </source>
</evidence>
<dbReference type="SUPFAM" id="SSF51126">
    <property type="entry name" value="Pectin lyase-like"/>
    <property type="match status" value="1"/>
</dbReference>
<feature type="active site" evidence="11">
    <location>
        <position position="333"/>
    </location>
</feature>
<dbReference type="Proteomes" id="UP000257109">
    <property type="component" value="Unassembled WGS sequence"/>
</dbReference>
<dbReference type="Pfam" id="PF00295">
    <property type="entry name" value="Glyco_hydro_28"/>
    <property type="match status" value="1"/>
</dbReference>
<dbReference type="EMBL" id="QJKJ01004815">
    <property type="protein sequence ID" value="RDX92652.1"/>
    <property type="molecule type" value="Genomic_DNA"/>
</dbReference>
<evidence type="ECO:0000256" key="6">
    <source>
        <dbReference type="ARBA" id="ARBA00022729"/>
    </source>
</evidence>
<dbReference type="GO" id="GO:0005975">
    <property type="term" value="P:carbohydrate metabolic process"/>
    <property type="evidence" value="ECO:0007669"/>
    <property type="project" value="InterPro"/>
</dbReference>
<dbReference type="InterPro" id="IPR012334">
    <property type="entry name" value="Pectin_lyas_fold"/>
</dbReference>
<dbReference type="PROSITE" id="PS00502">
    <property type="entry name" value="POLYGALACTURONASE"/>
    <property type="match status" value="1"/>
</dbReference>
<keyword evidence="4" id="KW-0134">Cell wall</keyword>
<sequence>MTCTLVNIVGTSLYGAKLLVIFIKVHSTPLKIASIFTYAQRVIMALQRHHLSFIIIMISFVACHSTVLEDPLSLFDEGSPYVDDGGTFKDVIKQSTNVLSLKNFDKLGDISPSLKTVNVNDYGAQGDGKTDDTQAFKKAWQVACSSGGSVLVVPQNNYLLKPITFSGPCKSNIAVQISGTLEASDNPSDYSEDRTHWLMFDGVQKLSVKGGGTIDGNGNIWWQNSCKRNEKLPCKDAPTALTFYKCTNLIVEDLTIKNGQQIHVSFQDSENVKVSSLTVRAPEDSPNTDGIHVTNTQNIQISTSVIGTGDDCISIVSGTKNLLAKDITCGPGHGISIGSLGAGESKEFVSGVMVNGAKFSGTTNGVRIKTWQGGSGSASNIQFQNIQMDNVTNPIIIDQNYCDQATPCKTQQTAVQIRNVLYQNIKGTSASDVGVQFDCSENFPCLGIVLQNIELQREGGAEAKASCNSVELSYRGDVSPHCP</sequence>
<evidence type="ECO:0000256" key="9">
    <source>
        <dbReference type="ARBA" id="ARBA00023316"/>
    </source>
</evidence>
<comment type="subcellular location">
    <subcellularLocation>
        <location evidence="1">Secreted</location>
        <location evidence="1">Cell wall</location>
    </subcellularLocation>
</comment>
<evidence type="ECO:0000256" key="5">
    <source>
        <dbReference type="ARBA" id="ARBA00022525"/>
    </source>
</evidence>
<dbReference type="FunFam" id="2.160.20.10:FF:000028">
    <property type="entry name" value="Polygalacturonase QRT2"/>
    <property type="match status" value="1"/>
</dbReference>
<reference evidence="13" key="1">
    <citation type="submission" date="2018-05" db="EMBL/GenBank/DDBJ databases">
        <title>Draft genome of Mucuna pruriens seed.</title>
        <authorList>
            <person name="Nnadi N.E."/>
            <person name="Vos R."/>
            <person name="Hasami M.H."/>
            <person name="Devisetty U.K."/>
            <person name="Aguiy J.C."/>
        </authorList>
    </citation>
    <scope>NUCLEOTIDE SEQUENCE [LARGE SCALE GENOMIC DNA]</scope>
    <source>
        <strain evidence="13">JCA_2017</strain>
    </source>
</reference>
<evidence type="ECO:0000256" key="8">
    <source>
        <dbReference type="ARBA" id="ARBA00023295"/>
    </source>
</evidence>
<comment type="catalytic activity">
    <reaction evidence="10">
        <text>(1,4-alpha-D-galacturonosyl)n+m + H2O = (1,4-alpha-D-galacturonosyl)n + (1,4-alpha-D-galacturonosyl)m.</text>
        <dbReference type="EC" id="3.2.1.15"/>
    </reaction>
</comment>
<name>A0A371GQ15_MUCPR</name>
<keyword evidence="9" id="KW-0961">Cell wall biogenesis/degradation</keyword>
<evidence type="ECO:0000313" key="14">
    <source>
        <dbReference type="Proteomes" id="UP000257109"/>
    </source>
</evidence>
<evidence type="ECO:0000256" key="7">
    <source>
        <dbReference type="ARBA" id="ARBA00022801"/>
    </source>
</evidence>
<accession>A0A371GQ15</accession>
<keyword evidence="6" id="KW-0732">Signal</keyword>
<dbReference type="EC" id="3.2.1.15" evidence="3"/>
<keyword evidence="5" id="KW-0964">Secreted</keyword>
<proteinExistence type="inferred from homology"/>
<dbReference type="SMART" id="SM00710">
    <property type="entry name" value="PbH1"/>
    <property type="match status" value="5"/>
</dbReference>
<dbReference type="OrthoDB" id="187139at2759"/>
<dbReference type="GO" id="GO:0009830">
    <property type="term" value="P:cell wall modification involved in abscission"/>
    <property type="evidence" value="ECO:0007669"/>
    <property type="project" value="UniProtKB-ARBA"/>
</dbReference>
<evidence type="ECO:0000256" key="3">
    <source>
        <dbReference type="ARBA" id="ARBA00012736"/>
    </source>
</evidence>